<proteinExistence type="predicted"/>
<keyword evidence="3" id="KW-1185">Reference proteome</keyword>
<evidence type="ECO:0000313" key="2">
    <source>
        <dbReference type="EMBL" id="EEP78808.1"/>
    </source>
</evidence>
<dbReference type="OMA" id="ITCTSHR"/>
<dbReference type="RefSeq" id="XP_002544137.1">
    <property type="nucleotide sequence ID" value="XM_002544091.1"/>
</dbReference>
<evidence type="ECO:0000313" key="3">
    <source>
        <dbReference type="Proteomes" id="UP000002058"/>
    </source>
</evidence>
<name>C4JLE6_UNCRE</name>
<keyword evidence="1" id="KW-0732">Signal</keyword>
<organism evidence="2 3">
    <name type="scientific">Uncinocarpus reesii (strain UAMH 1704)</name>
    <dbReference type="NCBI Taxonomy" id="336963"/>
    <lineage>
        <taxon>Eukaryota</taxon>
        <taxon>Fungi</taxon>
        <taxon>Dikarya</taxon>
        <taxon>Ascomycota</taxon>
        <taxon>Pezizomycotina</taxon>
        <taxon>Eurotiomycetes</taxon>
        <taxon>Eurotiomycetidae</taxon>
        <taxon>Onygenales</taxon>
        <taxon>Onygenaceae</taxon>
        <taxon>Uncinocarpus</taxon>
    </lineage>
</organism>
<sequence>MRFSTAFFILSSFASLAVSSAVPEPETAGALDNCGWPNGNCYDNNCHGELSRNKITCTSHRLTRISNRASTSVVHADTAAAETRENATKMAAMVETAAAPTTISDVLAFKARSSHSISDTITGSQSKNSTFLCQATV</sequence>
<evidence type="ECO:0000256" key="1">
    <source>
        <dbReference type="SAM" id="SignalP"/>
    </source>
</evidence>
<accession>C4JLE6</accession>
<dbReference type="VEuPathDB" id="FungiDB:UREG_03654"/>
<dbReference type="InParanoid" id="C4JLE6"/>
<reference evidence="3" key="1">
    <citation type="journal article" date="2009" name="Genome Res.">
        <title>Comparative genomic analyses of the human fungal pathogens Coccidioides and their relatives.</title>
        <authorList>
            <person name="Sharpton T.J."/>
            <person name="Stajich J.E."/>
            <person name="Rounsley S.D."/>
            <person name="Gardner M.J."/>
            <person name="Wortman J.R."/>
            <person name="Jordar V.S."/>
            <person name="Maiti R."/>
            <person name="Kodira C.D."/>
            <person name="Neafsey D.E."/>
            <person name="Zeng Q."/>
            <person name="Hung C.-Y."/>
            <person name="McMahan C."/>
            <person name="Muszewska A."/>
            <person name="Grynberg M."/>
            <person name="Mandel M.A."/>
            <person name="Kellner E.M."/>
            <person name="Barker B.M."/>
            <person name="Galgiani J.N."/>
            <person name="Orbach M.J."/>
            <person name="Kirkland T.N."/>
            <person name="Cole G.T."/>
            <person name="Henn M.R."/>
            <person name="Birren B.W."/>
            <person name="Taylor J.W."/>
        </authorList>
    </citation>
    <scope>NUCLEOTIDE SEQUENCE [LARGE SCALE GENOMIC DNA]</scope>
    <source>
        <strain evidence="3">UAMH 1704</strain>
    </source>
</reference>
<dbReference type="EMBL" id="CH476616">
    <property type="protein sequence ID" value="EEP78808.1"/>
    <property type="molecule type" value="Genomic_DNA"/>
</dbReference>
<dbReference type="GeneID" id="8443787"/>
<feature type="chain" id="PRO_5002939524" evidence="1">
    <location>
        <begin position="22"/>
        <end position="137"/>
    </location>
</feature>
<dbReference type="OrthoDB" id="4166958at2759"/>
<gene>
    <name evidence="2" type="ORF">UREG_03654</name>
</gene>
<dbReference type="eggNOG" id="ENOG502T3QI">
    <property type="taxonomic scope" value="Eukaryota"/>
</dbReference>
<dbReference type="HOGENOM" id="CLU_1866634_0_0_1"/>
<feature type="signal peptide" evidence="1">
    <location>
        <begin position="1"/>
        <end position="21"/>
    </location>
</feature>
<dbReference type="KEGG" id="ure:UREG_03654"/>
<protein>
    <submittedName>
        <fullName evidence="2">Uncharacterized protein</fullName>
    </submittedName>
</protein>
<dbReference type="Proteomes" id="UP000002058">
    <property type="component" value="Unassembled WGS sequence"/>
</dbReference>
<dbReference type="AlphaFoldDB" id="C4JLE6"/>